<dbReference type="InterPro" id="IPR022092">
    <property type="entry name" value="TMF_DNA-bd"/>
</dbReference>
<dbReference type="Pfam" id="PF12325">
    <property type="entry name" value="TMF_TATA_bd"/>
    <property type="match status" value="1"/>
</dbReference>
<proteinExistence type="predicted"/>
<protein>
    <submittedName>
        <fullName evidence="7">BA75_02473T0</fullName>
    </submittedName>
</protein>
<comment type="subcellular location">
    <subcellularLocation>
        <location evidence="1">Golgi apparatus</location>
    </subcellularLocation>
</comment>
<feature type="compositionally biased region" description="Low complexity" evidence="5">
    <location>
        <begin position="238"/>
        <end position="255"/>
    </location>
</feature>
<dbReference type="AlphaFoldDB" id="A0A1B2JDI3"/>
<feature type="region of interest" description="Disordered" evidence="5">
    <location>
        <begin position="102"/>
        <end position="259"/>
    </location>
</feature>
<name>A0A1B2JDI3_PICPA</name>
<accession>A0A1B2JDI3</accession>
<dbReference type="PANTHER" id="PTHR46515">
    <property type="entry name" value="TATA ELEMENT MODULATORY FACTOR TMF1"/>
    <property type="match status" value="1"/>
</dbReference>
<evidence type="ECO:0000256" key="4">
    <source>
        <dbReference type="SAM" id="Coils"/>
    </source>
</evidence>
<feature type="coiled-coil region" evidence="4">
    <location>
        <begin position="503"/>
        <end position="569"/>
    </location>
</feature>
<feature type="region of interest" description="Disordered" evidence="5">
    <location>
        <begin position="598"/>
        <end position="622"/>
    </location>
</feature>
<dbReference type="InterPro" id="IPR052602">
    <property type="entry name" value="Growth_transcription_reg"/>
</dbReference>
<evidence type="ECO:0000313" key="8">
    <source>
        <dbReference type="Proteomes" id="UP000094565"/>
    </source>
</evidence>
<dbReference type="EMBL" id="CP014585">
    <property type="protein sequence ID" value="ANZ76123.1"/>
    <property type="molecule type" value="Genomic_DNA"/>
</dbReference>
<feature type="region of interest" description="Disordered" evidence="5">
    <location>
        <begin position="573"/>
        <end position="592"/>
    </location>
</feature>
<dbReference type="InterPro" id="IPR022091">
    <property type="entry name" value="TMF_TATA-bd"/>
</dbReference>
<feature type="compositionally biased region" description="Polar residues" evidence="5">
    <location>
        <begin position="119"/>
        <end position="135"/>
    </location>
</feature>
<evidence type="ECO:0000313" key="7">
    <source>
        <dbReference type="EMBL" id="ANZ76123.1"/>
    </source>
</evidence>
<keyword evidence="3 4" id="KW-0175">Coiled coil</keyword>
<dbReference type="GO" id="GO:0005794">
    <property type="term" value="C:Golgi apparatus"/>
    <property type="evidence" value="ECO:0007669"/>
    <property type="project" value="UniProtKB-SubCell"/>
</dbReference>
<evidence type="ECO:0000256" key="5">
    <source>
        <dbReference type="SAM" id="MobiDB-lite"/>
    </source>
</evidence>
<dbReference type="OrthoDB" id="74178at2759"/>
<feature type="coiled-coil region" evidence="4">
    <location>
        <begin position="264"/>
        <end position="470"/>
    </location>
</feature>
<evidence type="ECO:0000256" key="3">
    <source>
        <dbReference type="ARBA" id="ARBA00023054"/>
    </source>
</evidence>
<dbReference type="PANTHER" id="PTHR46515:SF1">
    <property type="entry name" value="TATA ELEMENT MODULATORY FACTOR"/>
    <property type="match status" value="1"/>
</dbReference>
<gene>
    <name evidence="7" type="ORF">ATY40_BA7502473</name>
</gene>
<keyword evidence="2" id="KW-0333">Golgi apparatus</keyword>
<evidence type="ECO:0000256" key="1">
    <source>
        <dbReference type="ARBA" id="ARBA00004555"/>
    </source>
</evidence>
<organism evidence="7 8">
    <name type="scientific">Komagataella pastoris</name>
    <name type="common">Yeast</name>
    <name type="synonym">Pichia pastoris</name>
    <dbReference type="NCBI Taxonomy" id="4922"/>
    <lineage>
        <taxon>Eukaryota</taxon>
        <taxon>Fungi</taxon>
        <taxon>Dikarya</taxon>
        <taxon>Ascomycota</taxon>
        <taxon>Saccharomycotina</taxon>
        <taxon>Pichiomycetes</taxon>
        <taxon>Pichiales</taxon>
        <taxon>Pichiaceae</taxon>
        <taxon>Komagataella</taxon>
    </lineage>
</organism>
<feature type="compositionally biased region" description="Basic and acidic residues" evidence="5">
    <location>
        <begin position="136"/>
        <end position="164"/>
    </location>
</feature>
<feature type="domain" description="TATA element modulatory factor 1 TATA binding" evidence="6">
    <location>
        <begin position="647"/>
        <end position="757"/>
    </location>
</feature>
<evidence type="ECO:0000256" key="2">
    <source>
        <dbReference type="ARBA" id="ARBA00023034"/>
    </source>
</evidence>
<dbReference type="Proteomes" id="UP000094565">
    <property type="component" value="Chromosome 2"/>
</dbReference>
<reference evidence="7 8" key="1">
    <citation type="submission" date="2016-02" db="EMBL/GenBank/DDBJ databases">
        <title>Comparative genomic and transcriptomic foundation for Pichia pastoris.</title>
        <authorList>
            <person name="Love K.R."/>
            <person name="Shah K.A."/>
            <person name="Whittaker C.A."/>
            <person name="Wu J."/>
            <person name="Bartlett M.C."/>
            <person name="Ma D."/>
            <person name="Leeson R.L."/>
            <person name="Priest M."/>
            <person name="Young S.K."/>
            <person name="Love J.C."/>
        </authorList>
    </citation>
    <scope>NUCLEOTIDE SEQUENCE [LARGE SCALE GENOMIC DNA]</scope>
    <source>
        <strain evidence="7 8">ATCC 28485</strain>
    </source>
</reference>
<feature type="compositionally biased region" description="Polar residues" evidence="5">
    <location>
        <begin position="598"/>
        <end position="620"/>
    </location>
</feature>
<evidence type="ECO:0000259" key="6">
    <source>
        <dbReference type="Pfam" id="PF12325"/>
    </source>
</evidence>
<dbReference type="Pfam" id="PF12329">
    <property type="entry name" value="TMF_DNA_bd"/>
    <property type="match status" value="1"/>
</dbReference>
<keyword evidence="8" id="KW-1185">Reference proteome</keyword>
<sequence>MEDNAKVDNVPDPETKSSIALELSSRNFKEFENLDDALDKHVSNNEELELPASEVDQTTTTILESDSEVEGESQPSNISEIEAAPLVTGSNVNALAGNRTQASVGGIGHTEIVAEEPVDSNSKAEVNDEPNVNTQTREEGNEEKIEESKEESKDESMEESKENVIEGATEHVTTSKPKRLTLQERLKLAAQTKAKKRREQNEIPGSALGTSFHGAESPSSDLTDSEALKINAPVPSRTPISTPVTAATPSSTPSSYVNNRDSVINNLQKKLEAKEIQVKELLEEGMKLSSNEVSLLQTVKRLKQENNSLVNELNNVSEINRKLEIRSQRLDALEKEFIKGEDLASKYDQLKNEFQQKEKELRKLQVKETNLDNKLHNANQEIRELSEKNIHLQSSRDQALSELRECELLLTTSKAEAELAIKKLKEEILSLEERIEVLRVANENSKQFEKSDNLENYEQLQQEFSNSQENWKLIEDSYIHKISSLESDISSSKTKEQQSGKQVKALSLEIKELSRDNTRLINDIQVLSKEIGLLRKELDSKNTEIQALNETLENKVNTFDLEKKRLIRKLEVKKSPSSEPGTLPDSFSRERSLGDISTTSITSSLNPTNSSSHNSFQLGESSSRRISTTSIFDNNFTNDSDARTIEESNLPTNHTMDMLTSQLRSLELQISKLKTENKYLAEEKKELTQEIVKLMKLNENSKAYHHEIEILNQQLQDSKTEYEKALVLLGEKSELVEELRADVEDLKDICKQQVRDMVKLTSK</sequence>
<dbReference type="GO" id="GO:0005783">
    <property type="term" value="C:endoplasmic reticulum"/>
    <property type="evidence" value="ECO:0007669"/>
    <property type="project" value="TreeGrafter"/>
</dbReference>
<feature type="coiled-coil region" evidence="4">
    <location>
        <begin position="656"/>
        <end position="756"/>
    </location>
</feature>